<dbReference type="SMART" id="SM00110">
    <property type="entry name" value="C1Q"/>
    <property type="match status" value="1"/>
</dbReference>
<gene>
    <name evidence="4" type="ordered locus">Nham_3850</name>
</gene>
<dbReference type="InterPro" id="IPR001073">
    <property type="entry name" value="C1q_dom"/>
</dbReference>
<dbReference type="OrthoDB" id="8448076at2"/>
<sequence length="781" mass="80093">MRPLALVFVLAFSVIASAAHAQDWGKVATVSATMGVSGSRLCLGEASRGDIGCPAYAPSVTTAGDLGVSGTVTANKFIGDGSGLLNLSASGDRIVSGTLSMLAISNTGYISLTTGATNWGYLSSGVNYLPNLKTTTLSATTAIQVGSNSLTCGTTISGTMRYSAISSTMEYCNGSAWTSMGPSATSPVSFMVKRSANQTVASYVETKIQFDQEVFDTNNNFNTSTNRFTPTVPGKYLITLSTYCADATTQCNALIYKNSSSAYASFAYTGTTAPQATAIIDMNGTTDYLEGYVYNGGGTTLAGGATGNHYTYFDGVLLAPQGGGSGGTATPAGSTDDVQYASGGALAADTGKFTYAGGLLSAPNISTTNISLSTINGVLFTGGASGDRIVSGTLSMLAISSTGYISLTTGATNWGYLSSLASFIPVLGANTISSTNISVTLSHYTPRAITSFAGAGGNYIVSSTSSVSASSAGSVKIAAGGKLAMTIVSSGNVGIGTTAPSTPLTLGNAKALGFNSTTGYNSGSLGAAIYKWTDNSLFIDNFDGSVVFRRASFLPSMVIDPSGNVGIGTTAPAKTLDVNGGASIGTTAGSRVQLGTNGSVNFIQSITTGNAAFPLSFYQGPGEAMRIDTNGNVGIGTTAPSYMLHVNGSVAGVGAYNALSDRRFKKNIHPADYGLAAIEKLRPVTFDWISPTSPQLHNRQLGLIAQEVQPLVPEAVSVANDPSHTMSIAYSTLVPVLIKAVQELKADNDNLRAELRTVRDTDHAAIESLQRQLNELRAAKR</sequence>
<dbReference type="EMBL" id="CP000319">
    <property type="protein sequence ID" value="ABE64553.1"/>
    <property type="molecule type" value="Genomic_DNA"/>
</dbReference>
<dbReference type="KEGG" id="nha:Nham_3850"/>
<evidence type="ECO:0000259" key="3">
    <source>
        <dbReference type="PROSITE" id="PS51688"/>
    </source>
</evidence>
<keyword evidence="1" id="KW-0175">Coiled coil</keyword>
<reference evidence="4 5" key="1">
    <citation type="submission" date="2006-03" db="EMBL/GenBank/DDBJ databases">
        <title>Complete sequence of chromosome of Nitrobacter hamburgensis X14.</title>
        <authorList>
            <consortium name="US DOE Joint Genome Institute"/>
            <person name="Copeland A."/>
            <person name="Lucas S."/>
            <person name="Lapidus A."/>
            <person name="Barry K."/>
            <person name="Detter J.C."/>
            <person name="Glavina del Rio T."/>
            <person name="Hammon N."/>
            <person name="Israni S."/>
            <person name="Dalin E."/>
            <person name="Tice H."/>
            <person name="Pitluck S."/>
            <person name="Chain P."/>
            <person name="Malfatti S."/>
            <person name="Shin M."/>
            <person name="Vergez L."/>
            <person name="Schmutz J."/>
            <person name="Larimer F."/>
            <person name="Land M."/>
            <person name="Hauser L."/>
            <person name="Kyrpides N."/>
            <person name="Ivanova N."/>
            <person name="Ward B."/>
            <person name="Arp D."/>
            <person name="Klotz M."/>
            <person name="Stein L."/>
            <person name="O'Mullan G."/>
            <person name="Starkenburg S."/>
            <person name="Sayavedra L."/>
            <person name="Poret-Peterson A.T."/>
            <person name="Gentry M.E."/>
            <person name="Bruce D."/>
            <person name="Richardson P."/>
        </authorList>
    </citation>
    <scope>NUCLEOTIDE SEQUENCE [LARGE SCALE GENOMIC DNA]</scope>
    <source>
        <strain evidence="5">DSM 10229 / NCIMB 13809 / X14</strain>
    </source>
</reference>
<evidence type="ECO:0000256" key="1">
    <source>
        <dbReference type="SAM" id="Coils"/>
    </source>
</evidence>
<dbReference type="RefSeq" id="WP_011512185.1">
    <property type="nucleotide sequence ID" value="NC_007964.1"/>
</dbReference>
<dbReference type="SUPFAM" id="SSF49842">
    <property type="entry name" value="TNF-like"/>
    <property type="match status" value="1"/>
</dbReference>
<dbReference type="Gene3D" id="2.60.120.40">
    <property type="match status" value="1"/>
</dbReference>
<feature type="coiled-coil region" evidence="1">
    <location>
        <begin position="734"/>
        <end position="779"/>
    </location>
</feature>
<dbReference type="Proteomes" id="UP000001953">
    <property type="component" value="Chromosome"/>
</dbReference>
<feature type="signal peptide" evidence="2">
    <location>
        <begin position="1"/>
        <end position="21"/>
    </location>
</feature>
<dbReference type="AlphaFoldDB" id="Q1QGU4"/>
<feature type="chain" id="PRO_5004196061" evidence="2">
    <location>
        <begin position="22"/>
        <end position="781"/>
    </location>
</feature>
<dbReference type="STRING" id="323097.Nham_3850"/>
<evidence type="ECO:0000256" key="2">
    <source>
        <dbReference type="SAM" id="SignalP"/>
    </source>
</evidence>
<organism evidence="4 5">
    <name type="scientific">Nitrobacter hamburgensis (strain DSM 10229 / NCIMB 13809 / X14)</name>
    <dbReference type="NCBI Taxonomy" id="323097"/>
    <lineage>
        <taxon>Bacteria</taxon>
        <taxon>Pseudomonadati</taxon>
        <taxon>Pseudomonadota</taxon>
        <taxon>Alphaproteobacteria</taxon>
        <taxon>Hyphomicrobiales</taxon>
        <taxon>Nitrobacteraceae</taxon>
        <taxon>Nitrobacter</taxon>
    </lineage>
</organism>
<dbReference type="Pfam" id="PF00386">
    <property type="entry name" value="C1q"/>
    <property type="match status" value="1"/>
</dbReference>
<accession>Q1QGU4</accession>
<dbReference type="InterPro" id="IPR008983">
    <property type="entry name" value="Tumour_necrosis_fac-like_dom"/>
</dbReference>
<keyword evidence="5" id="KW-1185">Reference proteome</keyword>
<evidence type="ECO:0000313" key="4">
    <source>
        <dbReference type="EMBL" id="ABE64553.1"/>
    </source>
</evidence>
<dbReference type="Pfam" id="PF13884">
    <property type="entry name" value="Peptidase_S74"/>
    <property type="match status" value="1"/>
</dbReference>
<feature type="domain" description="Peptidase S74" evidence="3">
    <location>
        <begin position="660"/>
        <end position="755"/>
    </location>
</feature>
<dbReference type="HOGENOM" id="CLU_433924_0_0_5"/>
<evidence type="ECO:0000313" key="5">
    <source>
        <dbReference type="Proteomes" id="UP000001953"/>
    </source>
</evidence>
<dbReference type="InterPro" id="IPR030392">
    <property type="entry name" value="S74_ICA"/>
</dbReference>
<proteinExistence type="predicted"/>
<name>Q1QGU4_NITHX</name>
<protein>
    <submittedName>
        <fullName evidence="4">Complement C1q protein</fullName>
    </submittedName>
</protein>
<dbReference type="eggNOG" id="COG3210">
    <property type="taxonomic scope" value="Bacteria"/>
</dbReference>
<keyword evidence="2" id="KW-0732">Signal</keyword>
<dbReference type="PROSITE" id="PS51688">
    <property type="entry name" value="ICA"/>
    <property type="match status" value="1"/>
</dbReference>